<sequence length="106" mass="12335">MQLFRNELQIGFEKKGYFISVESLDIPNLTFAEPNINCVLSCKPDNQGFKLKGNLSCNLLMHCDRCLTEFQNHQDILFNLILISQNDLLSEENDEIIFFTEDMEQL</sequence>
<accession>A0A381Z9F5</accession>
<gene>
    <name evidence="1" type="ORF">METZ01_LOCUS138799</name>
</gene>
<reference evidence="1" key="1">
    <citation type="submission" date="2018-05" db="EMBL/GenBank/DDBJ databases">
        <authorList>
            <person name="Lanie J.A."/>
            <person name="Ng W.-L."/>
            <person name="Kazmierczak K.M."/>
            <person name="Andrzejewski T.M."/>
            <person name="Davidsen T.M."/>
            <person name="Wayne K.J."/>
            <person name="Tettelin H."/>
            <person name="Glass J.I."/>
            <person name="Rusch D."/>
            <person name="Podicherti R."/>
            <person name="Tsui H.-C.T."/>
            <person name="Winkler M.E."/>
        </authorList>
    </citation>
    <scope>NUCLEOTIDE SEQUENCE</scope>
</reference>
<feature type="non-terminal residue" evidence="1">
    <location>
        <position position="1"/>
    </location>
</feature>
<feature type="non-terminal residue" evidence="1">
    <location>
        <position position="106"/>
    </location>
</feature>
<organism evidence="1">
    <name type="scientific">marine metagenome</name>
    <dbReference type="NCBI Taxonomy" id="408172"/>
    <lineage>
        <taxon>unclassified sequences</taxon>
        <taxon>metagenomes</taxon>
        <taxon>ecological metagenomes</taxon>
    </lineage>
</organism>
<dbReference type="AlphaFoldDB" id="A0A381Z9F5"/>
<evidence type="ECO:0000313" key="1">
    <source>
        <dbReference type="EMBL" id="SVA85945.1"/>
    </source>
</evidence>
<name>A0A381Z9F5_9ZZZZ</name>
<dbReference type="EMBL" id="UINC01020473">
    <property type="protein sequence ID" value="SVA85945.1"/>
    <property type="molecule type" value="Genomic_DNA"/>
</dbReference>
<protein>
    <recommendedName>
        <fullName evidence="2">DUF177 domain-containing protein</fullName>
    </recommendedName>
</protein>
<proteinExistence type="predicted"/>
<evidence type="ECO:0008006" key="2">
    <source>
        <dbReference type="Google" id="ProtNLM"/>
    </source>
</evidence>